<dbReference type="Pfam" id="PF02797">
    <property type="entry name" value="Chal_sti_synt_C"/>
    <property type="match status" value="1"/>
</dbReference>
<dbReference type="InterPro" id="IPR011141">
    <property type="entry name" value="Polyketide_synthase_type-III"/>
</dbReference>
<dbReference type="AlphaFoldDB" id="A0A517T2R2"/>
<dbReference type="Proteomes" id="UP000315003">
    <property type="component" value="Chromosome"/>
</dbReference>
<evidence type="ECO:0000259" key="5">
    <source>
        <dbReference type="Pfam" id="PF02797"/>
    </source>
</evidence>
<dbReference type="PANTHER" id="PTHR11877:SF46">
    <property type="entry name" value="TYPE III POLYKETIDE SYNTHASE A"/>
    <property type="match status" value="1"/>
</dbReference>
<dbReference type="GO" id="GO:0030639">
    <property type="term" value="P:polyketide biosynthetic process"/>
    <property type="evidence" value="ECO:0007669"/>
    <property type="project" value="TreeGrafter"/>
</dbReference>
<evidence type="ECO:0000256" key="1">
    <source>
        <dbReference type="ARBA" id="ARBA00005531"/>
    </source>
</evidence>
<organism evidence="6 7">
    <name type="scientific">Stieleria bergensis</name>
    <dbReference type="NCBI Taxonomy" id="2528025"/>
    <lineage>
        <taxon>Bacteria</taxon>
        <taxon>Pseudomonadati</taxon>
        <taxon>Planctomycetota</taxon>
        <taxon>Planctomycetia</taxon>
        <taxon>Pirellulales</taxon>
        <taxon>Pirellulaceae</taxon>
        <taxon>Stieleria</taxon>
    </lineage>
</organism>
<reference evidence="6 7" key="1">
    <citation type="submission" date="2019-02" db="EMBL/GenBank/DDBJ databases">
        <title>Deep-cultivation of Planctomycetes and their phenomic and genomic characterization uncovers novel biology.</title>
        <authorList>
            <person name="Wiegand S."/>
            <person name="Jogler M."/>
            <person name="Boedeker C."/>
            <person name="Pinto D."/>
            <person name="Vollmers J."/>
            <person name="Rivas-Marin E."/>
            <person name="Kohn T."/>
            <person name="Peeters S.H."/>
            <person name="Heuer A."/>
            <person name="Rast P."/>
            <person name="Oberbeckmann S."/>
            <person name="Bunk B."/>
            <person name="Jeske O."/>
            <person name="Meyerdierks A."/>
            <person name="Storesund J.E."/>
            <person name="Kallscheuer N."/>
            <person name="Luecker S."/>
            <person name="Lage O.M."/>
            <person name="Pohl T."/>
            <person name="Merkel B.J."/>
            <person name="Hornburger P."/>
            <person name="Mueller R.-W."/>
            <person name="Bruemmer F."/>
            <person name="Labrenz M."/>
            <person name="Spormann A.M."/>
            <person name="Op den Camp H."/>
            <person name="Overmann J."/>
            <person name="Amann R."/>
            <person name="Jetten M.S.M."/>
            <person name="Mascher T."/>
            <person name="Medema M.H."/>
            <person name="Devos D.P."/>
            <person name="Kaster A.-K."/>
            <person name="Ovreas L."/>
            <person name="Rohde M."/>
            <person name="Galperin M.Y."/>
            <person name="Jogler C."/>
        </authorList>
    </citation>
    <scope>NUCLEOTIDE SEQUENCE [LARGE SCALE GENOMIC DNA]</scope>
    <source>
        <strain evidence="6 7">SV_7m_r</strain>
    </source>
</reference>
<dbReference type="InterPro" id="IPR001099">
    <property type="entry name" value="Chalcone/stilbene_synt_N"/>
</dbReference>
<keyword evidence="7" id="KW-1185">Reference proteome</keyword>
<evidence type="ECO:0000256" key="3">
    <source>
        <dbReference type="PIRSR" id="PIRSR000451-1"/>
    </source>
</evidence>
<feature type="domain" description="Chalcone/stilbene synthase C-terminal" evidence="5">
    <location>
        <begin position="206"/>
        <end position="334"/>
    </location>
</feature>
<evidence type="ECO:0000256" key="2">
    <source>
        <dbReference type="ARBA" id="ARBA00022679"/>
    </source>
</evidence>
<dbReference type="CDD" id="cd00831">
    <property type="entry name" value="CHS_like"/>
    <property type="match status" value="1"/>
</dbReference>
<dbReference type="InterPro" id="IPR016039">
    <property type="entry name" value="Thiolase-like"/>
</dbReference>
<sequence>MSADLLCGDERKKRLLKAMLKRSQVSNRYTCIPYKAAYDWVEEDSEPGTSMGLSTQQRMALYAEHVGPLSIGAAHKALESANVSADAITHLITVSCTGFDAPGFDVQLIKALNLRRDVQRMQIGFMGCHAAINGMRVAAALGNADPSSKTLLCATELCSLHYRTQWDEKLMLGNALFADGSAAFVSGRPSGTGELPYVIKATGSYLAPDSTEMMSWQIGNHGFEMSLSSLVPDAIKQHLRPWLARWLESNGLALNDIGSWAVHPGGPRILTAVERSLELPAEALEISRDVLREYGNMSSPTVLFILQRLAALSRPKPCLALAFGPGLMIEAALLD</sequence>
<dbReference type="SUPFAM" id="SSF53901">
    <property type="entry name" value="Thiolase-like"/>
    <property type="match status" value="1"/>
</dbReference>
<feature type="active site" description="Acyl-thioester intermediate" evidence="3">
    <location>
        <position position="128"/>
    </location>
</feature>
<protein>
    <submittedName>
        <fullName evidence="6">Alpha-pyrone synthesis polyketide synthase-like Pks18</fullName>
        <ecNumber evidence="6">2.3.1.-</ecNumber>
    </submittedName>
</protein>
<evidence type="ECO:0000313" key="7">
    <source>
        <dbReference type="Proteomes" id="UP000315003"/>
    </source>
</evidence>
<evidence type="ECO:0000259" key="4">
    <source>
        <dbReference type="Pfam" id="PF00195"/>
    </source>
</evidence>
<gene>
    <name evidence="6" type="ORF">SV7mr_52140</name>
</gene>
<dbReference type="Pfam" id="PF00195">
    <property type="entry name" value="Chal_sti_synt_N"/>
    <property type="match status" value="1"/>
</dbReference>
<evidence type="ECO:0000313" key="6">
    <source>
        <dbReference type="EMBL" id="QDT62664.1"/>
    </source>
</evidence>
<keyword evidence="6" id="KW-0012">Acyltransferase</keyword>
<dbReference type="EMBL" id="CP036272">
    <property type="protein sequence ID" value="QDT62664.1"/>
    <property type="molecule type" value="Genomic_DNA"/>
</dbReference>
<proteinExistence type="inferred from homology"/>
<keyword evidence="2 6" id="KW-0808">Transferase</keyword>
<comment type="similarity">
    <text evidence="1">Belongs to the thiolase-like superfamily. Chalcone/stilbene synthases family.</text>
</comment>
<dbReference type="PIRSF" id="PIRSF000451">
    <property type="entry name" value="PKS_III"/>
    <property type="match status" value="1"/>
</dbReference>
<dbReference type="Gene3D" id="3.40.47.10">
    <property type="match status" value="2"/>
</dbReference>
<accession>A0A517T2R2</accession>
<name>A0A517T2R2_9BACT</name>
<dbReference type="GO" id="GO:0016747">
    <property type="term" value="F:acyltransferase activity, transferring groups other than amino-acyl groups"/>
    <property type="evidence" value="ECO:0007669"/>
    <property type="project" value="InterPro"/>
</dbReference>
<feature type="domain" description="Chalcone/stilbene synthase N-terminal" evidence="4">
    <location>
        <begin position="12"/>
        <end position="187"/>
    </location>
</feature>
<dbReference type="PANTHER" id="PTHR11877">
    <property type="entry name" value="HYDROXYMETHYLGLUTARYL-COA SYNTHASE"/>
    <property type="match status" value="1"/>
</dbReference>
<dbReference type="InterPro" id="IPR012328">
    <property type="entry name" value="Chalcone/stilbene_synt_C"/>
</dbReference>
<dbReference type="EC" id="2.3.1.-" evidence="6"/>